<name>A0ABV9ECK2_9ACTN</name>
<keyword evidence="3" id="KW-1185">Reference proteome</keyword>
<feature type="region of interest" description="Disordered" evidence="1">
    <location>
        <begin position="78"/>
        <end position="128"/>
    </location>
</feature>
<dbReference type="RefSeq" id="WP_262841372.1">
    <property type="nucleotide sequence ID" value="NZ_JANZYP010000005.1"/>
</dbReference>
<protein>
    <submittedName>
        <fullName evidence="2">Uncharacterized protein</fullName>
    </submittedName>
</protein>
<evidence type="ECO:0000313" key="2">
    <source>
        <dbReference type="EMBL" id="MFC4586615.1"/>
    </source>
</evidence>
<evidence type="ECO:0000313" key="3">
    <source>
        <dbReference type="Proteomes" id="UP001595891"/>
    </source>
</evidence>
<accession>A0ABV9ECK2</accession>
<dbReference type="EMBL" id="JBHSFN010000005">
    <property type="protein sequence ID" value="MFC4586615.1"/>
    <property type="molecule type" value="Genomic_DNA"/>
</dbReference>
<dbReference type="Proteomes" id="UP001595891">
    <property type="component" value="Unassembled WGS sequence"/>
</dbReference>
<proteinExistence type="predicted"/>
<evidence type="ECO:0000256" key="1">
    <source>
        <dbReference type="SAM" id="MobiDB-lite"/>
    </source>
</evidence>
<gene>
    <name evidence="2" type="ORF">ACFO8L_11055</name>
</gene>
<sequence length="233" mass="24086">MLATDVSTPVQEMGTAAGLPHLVSTAATAAMVKSRSAGSGGGESERLEGALSLEPAKTGEPGDPVVVPEKVLKDRAKQVRDYNKAHPVPDSATSAASEQRLLRADGSSAGALSAGPPTLHWTSPPNNSTVTSTTPIIAAYATSEVADPLDWVTYWFNLCPAPGGGAVDHSRCVSSPMISNNDGPPAGSWKVPAGVLKWGDDAEWYVQVSDVNTGSSFSANQRLSVVVPLVVLR</sequence>
<organism evidence="2 3">
    <name type="scientific">Sphaerisporangium corydalis</name>
    <dbReference type="NCBI Taxonomy" id="1441875"/>
    <lineage>
        <taxon>Bacteria</taxon>
        <taxon>Bacillati</taxon>
        <taxon>Actinomycetota</taxon>
        <taxon>Actinomycetes</taxon>
        <taxon>Streptosporangiales</taxon>
        <taxon>Streptosporangiaceae</taxon>
        <taxon>Sphaerisporangium</taxon>
    </lineage>
</organism>
<feature type="compositionally biased region" description="Low complexity" evidence="1">
    <location>
        <begin position="104"/>
        <end position="115"/>
    </location>
</feature>
<comment type="caution">
    <text evidence="2">The sequence shown here is derived from an EMBL/GenBank/DDBJ whole genome shotgun (WGS) entry which is preliminary data.</text>
</comment>
<reference evidence="3" key="1">
    <citation type="journal article" date="2019" name="Int. J. Syst. Evol. Microbiol.">
        <title>The Global Catalogue of Microorganisms (GCM) 10K type strain sequencing project: providing services to taxonomists for standard genome sequencing and annotation.</title>
        <authorList>
            <consortium name="The Broad Institute Genomics Platform"/>
            <consortium name="The Broad Institute Genome Sequencing Center for Infectious Disease"/>
            <person name="Wu L."/>
            <person name="Ma J."/>
        </authorList>
    </citation>
    <scope>NUCLEOTIDE SEQUENCE [LARGE SCALE GENOMIC DNA]</scope>
    <source>
        <strain evidence="3">CCUG 49560</strain>
    </source>
</reference>